<evidence type="ECO:0000313" key="3">
    <source>
        <dbReference type="Proteomes" id="UP001370490"/>
    </source>
</evidence>
<comment type="caution">
    <text evidence="2">The sequence shown here is derived from an EMBL/GenBank/DDBJ whole genome shotgun (WGS) entry which is preliminary data.</text>
</comment>
<accession>A0AAN8V6V1</accession>
<feature type="region of interest" description="Disordered" evidence="1">
    <location>
        <begin position="59"/>
        <end position="107"/>
    </location>
</feature>
<dbReference type="Proteomes" id="UP001370490">
    <property type="component" value="Unassembled WGS sequence"/>
</dbReference>
<feature type="compositionally biased region" description="Polar residues" evidence="1">
    <location>
        <begin position="74"/>
        <end position="84"/>
    </location>
</feature>
<feature type="compositionally biased region" description="Polar residues" evidence="1">
    <location>
        <begin position="92"/>
        <end position="106"/>
    </location>
</feature>
<dbReference type="EMBL" id="JBAMMX010000014">
    <property type="protein sequence ID" value="KAK6927834.1"/>
    <property type="molecule type" value="Genomic_DNA"/>
</dbReference>
<sequence length="668" mass="74789">MNWGGRGRGKFPFEMGDLNIKSEAETDNGNLLLHQSDELDHVPLKLRLQSHFLNPLVSPSGALKDENEEPSLQVPLSSDPSCDTNKVKDEQLSPNDDNAQKGNNGNDLVALQDCNSFGAQSVSVVFHGQVVSNQLYNDILWKEKVDDHTHTVEQHSDLLDVKAEPQGTDESSVGGVVSGSFGHHLEVAKVKNEIIDYFDADDLDHMKLKDRHRMLLSRDLLKLAKLVEEGSKGPSYPVGGNSFEHSSGRVELHNQSIEEDDLKAINICGVIGRYDFDLGRSSRTKVAAGAYWCSRSNGSCRDNESSESRHIKDTPGTDMTCSFQRVSTKACEDYPTNQPYLALTSEAKVKAEVLEYDLPTSVNISLENMKCSRKILPSSSGHSLNAVESATHINAIHHRKRRKTATDCVQTALEEDAPGLLQILLEKGVTVDEIKLYNETESDDALDESLCEDSFGELEAVISKLFSSRSSLLKLAPLRYSKGSKISYCLACLLSLVEQSRYLQFRKWPVEWGWCRDLQSFIFVFERHNRIVLERPEYGYATYFFELVDSLPVEWQVKRLVTAMKLTSCGRATLLENKALVVGEDLSEGEARVLQEFGWLPNTGLGTMLNYCDRVVHDRRSEVEAYDSEWRSKIAKLLMDGYNGGTIIPNYIPKRVIDSEGPQIKMEL</sequence>
<dbReference type="PANTHER" id="PTHR47871:SF2">
    <property type="entry name" value="OS03G0221300 PROTEIN"/>
    <property type="match status" value="1"/>
</dbReference>
<reference evidence="2 3" key="1">
    <citation type="submission" date="2023-12" db="EMBL/GenBank/DDBJ databases">
        <title>A high-quality genome assembly for Dillenia turbinata (Dilleniales).</title>
        <authorList>
            <person name="Chanderbali A."/>
        </authorList>
    </citation>
    <scope>NUCLEOTIDE SEQUENCE [LARGE SCALE GENOMIC DNA]</scope>
    <source>
        <strain evidence="2">LSX21</strain>
        <tissue evidence="2">Leaf</tissue>
    </source>
</reference>
<protein>
    <submittedName>
        <fullName evidence="2">Uncharacterized protein</fullName>
    </submittedName>
</protein>
<dbReference type="AlphaFoldDB" id="A0AAN8V6V1"/>
<evidence type="ECO:0000256" key="1">
    <source>
        <dbReference type="SAM" id="MobiDB-lite"/>
    </source>
</evidence>
<dbReference type="PANTHER" id="PTHR47871">
    <property type="entry name" value="NAC DOMAIN-CONTAINING PROTEIN 8"/>
    <property type="match status" value="1"/>
</dbReference>
<evidence type="ECO:0000313" key="2">
    <source>
        <dbReference type="EMBL" id="KAK6927834.1"/>
    </source>
</evidence>
<keyword evidence="3" id="KW-1185">Reference proteome</keyword>
<proteinExistence type="predicted"/>
<name>A0AAN8V6V1_9MAGN</name>
<gene>
    <name evidence="2" type="ORF">RJ641_006425</name>
</gene>
<organism evidence="2 3">
    <name type="scientific">Dillenia turbinata</name>
    <dbReference type="NCBI Taxonomy" id="194707"/>
    <lineage>
        <taxon>Eukaryota</taxon>
        <taxon>Viridiplantae</taxon>
        <taxon>Streptophyta</taxon>
        <taxon>Embryophyta</taxon>
        <taxon>Tracheophyta</taxon>
        <taxon>Spermatophyta</taxon>
        <taxon>Magnoliopsida</taxon>
        <taxon>eudicotyledons</taxon>
        <taxon>Gunneridae</taxon>
        <taxon>Pentapetalae</taxon>
        <taxon>Dilleniales</taxon>
        <taxon>Dilleniaceae</taxon>
        <taxon>Dillenia</taxon>
    </lineage>
</organism>